<feature type="compositionally biased region" description="Basic and acidic residues" evidence="1">
    <location>
        <begin position="25"/>
        <end position="49"/>
    </location>
</feature>
<gene>
    <name evidence="2" type="ORF">S01H1_73126</name>
</gene>
<accession>X0WBP1</accession>
<dbReference type="EMBL" id="BARS01048847">
    <property type="protein sequence ID" value="GAG28369.1"/>
    <property type="molecule type" value="Genomic_DNA"/>
</dbReference>
<organism evidence="2">
    <name type="scientific">marine sediment metagenome</name>
    <dbReference type="NCBI Taxonomy" id="412755"/>
    <lineage>
        <taxon>unclassified sequences</taxon>
        <taxon>metagenomes</taxon>
        <taxon>ecological metagenomes</taxon>
    </lineage>
</organism>
<proteinExistence type="predicted"/>
<evidence type="ECO:0000256" key="1">
    <source>
        <dbReference type="SAM" id="MobiDB-lite"/>
    </source>
</evidence>
<name>X0WBP1_9ZZZZ</name>
<sequence length="66" mass="7756">MKDEKIAENLERRGRRNYEQNLENVSRRGEKDAGEDRSEHFGEGKRDENPQTAITIQIDNKGEIRK</sequence>
<dbReference type="AlphaFoldDB" id="X0WBP1"/>
<reference evidence="2" key="1">
    <citation type="journal article" date="2014" name="Front. Microbiol.">
        <title>High frequency of phylogenetically diverse reductive dehalogenase-homologous genes in deep subseafloor sedimentary metagenomes.</title>
        <authorList>
            <person name="Kawai M."/>
            <person name="Futagami T."/>
            <person name="Toyoda A."/>
            <person name="Takaki Y."/>
            <person name="Nishi S."/>
            <person name="Hori S."/>
            <person name="Arai W."/>
            <person name="Tsubouchi T."/>
            <person name="Morono Y."/>
            <person name="Uchiyama I."/>
            <person name="Ito T."/>
            <person name="Fujiyama A."/>
            <person name="Inagaki F."/>
            <person name="Takami H."/>
        </authorList>
    </citation>
    <scope>NUCLEOTIDE SEQUENCE</scope>
    <source>
        <strain evidence="2">Expedition CK06-06</strain>
    </source>
</reference>
<feature type="compositionally biased region" description="Basic and acidic residues" evidence="1">
    <location>
        <begin position="1"/>
        <end position="18"/>
    </location>
</feature>
<feature type="region of interest" description="Disordered" evidence="1">
    <location>
        <begin position="1"/>
        <end position="66"/>
    </location>
</feature>
<evidence type="ECO:0000313" key="2">
    <source>
        <dbReference type="EMBL" id="GAG28369.1"/>
    </source>
</evidence>
<protein>
    <submittedName>
        <fullName evidence="2">Uncharacterized protein</fullName>
    </submittedName>
</protein>
<comment type="caution">
    <text evidence="2">The sequence shown here is derived from an EMBL/GenBank/DDBJ whole genome shotgun (WGS) entry which is preliminary data.</text>
</comment>